<dbReference type="InterPro" id="IPR052468">
    <property type="entry name" value="Dual_spec_MAPK_kinase"/>
</dbReference>
<evidence type="ECO:0000256" key="3">
    <source>
        <dbReference type="ARBA" id="ARBA00022679"/>
    </source>
</evidence>
<feature type="domain" description="Protein kinase" evidence="12">
    <location>
        <begin position="1"/>
        <end position="210"/>
    </location>
</feature>
<evidence type="ECO:0000259" key="12">
    <source>
        <dbReference type="PROSITE" id="PS50011"/>
    </source>
</evidence>
<comment type="catalytic activity">
    <reaction evidence="10">
        <text>L-tyrosyl-[protein] + ATP = O-phospho-L-tyrosyl-[protein] + ADP + H(+)</text>
        <dbReference type="Rhea" id="RHEA:10596"/>
        <dbReference type="Rhea" id="RHEA-COMP:10136"/>
        <dbReference type="Rhea" id="RHEA-COMP:20101"/>
        <dbReference type="ChEBI" id="CHEBI:15378"/>
        <dbReference type="ChEBI" id="CHEBI:30616"/>
        <dbReference type="ChEBI" id="CHEBI:46858"/>
        <dbReference type="ChEBI" id="CHEBI:61978"/>
        <dbReference type="ChEBI" id="CHEBI:456216"/>
        <dbReference type="EC" id="2.7.12.2"/>
    </reaction>
</comment>
<evidence type="ECO:0000256" key="1">
    <source>
        <dbReference type="ARBA" id="ARBA00022527"/>
    </source>
</evidence>
<keyword evidence="13" id="KW-1185">Reference proteome</keyword>
<reference evidence="14" key="1">
    <citation type="submission" date="2022-11" db="UniProtKB">
        <authorList>
            <consortium name="WormBaseParasite"/>
        </authorList>
    </citation>
    <scope>IDENTIFICATION</scope>
</reference>
<dbReference type="AlphaFoldDB" id="A0A914C7P1"/>
<sequence length="233" mass="26395">MFKIPGQNQSLNATSEYYEQLLNDPHVNKLKFSDDDPKHPNNPKSLNNPAPEYLLRDLSYWPPERFEAPEQSGTKTGPDHPDTNAASDQPNTVASPELSETLSQPVEPADQSNQASTPTTKKFDVRADVWSLGITLIEIVHGSVPYRDRKGLIPNNIILLQNLILTLDPIATVDEHLDGYTKEIKDFVKSCLKKVNDRPKYNDLMETPFYKNRETIDSEAIVKNLIEKHYPID</sequence>
<evidence type="ECO:0000313" key="14">
    <source>
        <dbReference type="WBParaSite" id="ACRNAN_Path_502.g1899.t1"/>
    </source>
</evidence>
<dbReference type="GO" id="GO:0005524">
    <property type="term" value="F:ATP binding"/>
    <property type="evidence" value="ECO:0007669"/>
    <property type="project" value="UniProtKB-KW"/>
</dbReference>
<keyword evidence="5" id="KW-0418">Kinase</keyword>
<comment type="catalytic activity">
    <reaction evidence="8">
        <text>L-seryl-[protein] + ATP = O-phospho-L-seryl-[protein] + ADP + H(+)</text>
        <dbReference type="Rhea" id="RHEA:17989"/>
        <dbReference type="Rhea" id="RHEA-COMP:9863"/>
        <dbReference type="Rhea" id="RHEA-COMP:11604"/>
        <dbReference type="ChEBI" id="CHEBI:15378"/>
        <dbReference type="ChEBI" id="CHEBI:29999"/>
        <dbReference type="ChEBI" id="CHEBI:30616"/>
        <dbReference type="ChEBI" id="CHEBI:83421"/>
        <dbReference type="ChEBI" id="CHEBI:456216"/>
        <dbReference type="EC" id="2.7.12.2"/>
    </reaction>
</comment>
<dbReference type="InterPro" id="IPR000719">
    <property type="entry name" value="Prot_kinase_dom"/>
</dbReference>
<evidence type="ECO:0000256" key="10">
    <source>
        <dbReference type="ARBA" id="ARBA00051693"/>
    </source>
</evidence>
<protein>
    <submittedName>
        <fullName evidence="14">Protein kinase domain-containing protein</fullName>
    </submittedName>
</protein>
<evidence type="ECO:0000256" key="6">
    <source>
        <dbReference type="ARBA" id="ARBA00022840"/>
    </source>
</evidence>
<keyword evidence="4" id="KW-0547">Nucleotide-binding</keyword>
<evidence type="ECO:0000256" key="11">
    <source>
        <dbReference type="SAM" id="MobiDB-lite"/>
    </source>
</evidence>
<evidence type="ECO:0000313" key="13">
    <source>
        <dbReference type="Proteomes" id="UP000887540"/>
    </source>
</evidence>
<evidence type="ECO:0000256" key="5">
    <source>
        <dbReference type="ARBA" id="ARBA00022777"/>
    </source>
</evidence>
<comment type="catalytic activity">
    <reaction evidence="9">
        <text>L-threonyl-[protein] + ATP = O-phospho-L-threonyl-[protein] + ADP + H(+)</text>
        <dbReference type="Rhea" id="RHEA:46608"/>
        <dbReference type="Rhea" id="RHEA-COMP:11060"/>
        <dbReference type="Rhea" id="RHEA-COMP:11605"/>
        <dbReference type="ChEBI" id="CHEBI:15378"/>
        <dbReference type="ChEBI" id="CHEBI:30013"/>
        <dbReference type="ChEBI" id="CHEBI:30616"/>
        <dbReference type="ChEBI" id="CHEBI:61977"/>
        <dbReference type="ChEBI" id="CHEBI:456216"/>
        <dbReference type="EC" id="2.7.12.2"/>
    </reaction>
</comment>
<evidence type="ECO:0000256" key="8">
    <source>
        <dbReference type="ARBA" id="ARBA00049014"/>
    </source>
</evidence>
<keyword evidence="7" id="KW-0829">Tyrosine-protein kinase</keyword>
<dbReference type="PANTHER" id="PTHR47238:SF4">
    <property type="entry name" value="MITOGEN-ACTIVATED PROTEIN KINASE KINASE 5"/>
    <property type="match status" value="1"/>
</dbReference>
<dbReference type="Pfam" id="PF00069">
    <property type="entry name" value="Pkinase"/>
    <property type="match status" value="1"/>
</dbReference>
<name>A0A914C7P1_9BILA</name>
<evidence type="ECO:0000256" key="9">
    <source>
        <dbReference type="ARBA" id="ARBA00049299"/>
    </source>
</evidence>
<dbReference type="InterPro" id="IPR011009">
    <property type="entry name" value="Kinase-like_dom_sf"/>
</dbReference>
<evidence type="ECO:0000256" key="7">
    <source>
        <dbReference type="ARBA" id="ARBA00023137"/>
    </source>
</evidence>
<dbReference type="GO" id="GO:0004713">
    <property type="term" value="F:protein tyrosine kinase activity"/>
    <property type="evidence" value="ECO:0007669"/>
    <property type="project" value="UniProtKB-KW"/>
</dbReference>
<dbReference type="Gene3D" id="1.10.510.10">
    <property type="entry name" value="Transferase(Phosphotransferase) domain 1"/>
    <property type="match status" value="1"/>
</dbReference>
<dbReference type="PANTHER" id="PTHR47238">
    <property type="entry name" value="MITOGEN-ACTIVATED PROTEIN KINASE KINASE 5"/>
    <property type="match status" value="1"/>
</dbReference>
<feature type="region of interest" description="Disordered" evidence="11">
    <location>
        <begin position="28"/>
        <end position="120"/>
    </location>
</feature>
<evidence type="ECO:0000256" key="4">
    <source>
        <dbReference type="ARBA" id="ARBA00022741"/>
    </source>
</evidence>
<keyword evidence="3" id="KW-0808">Transferase</keyword>
<dbReference type="SUPFAM" id="SSF56112">
    <property type="entry name" value="Protein kinase-like (PK-like)"/>
    <property type="match status" value="1"/>
</dbReference>
<dbReference type="Proteomes" id="UP000887540">
    <property type="component" value="Unplaced"/>
</dbReference>
<organism evidence="13 14">
    <name type="scientific">Acrobeloides nanus</name>
    <dbReference type="NCBI Taxonomy" id="290746"/>
    <lineage>
        <taxon>Eukaryota</taxon>
        <taxon>Metazoa</taxon>
        <taxon>Ecdysozoa</taxon>
        <taxon>Nematoda</taxon>
        <taxon>Chromadorea</taxon>
        <taxon>Rhabditida</taxon>
        <taxon>Tylenchina</taxon>
        <taxon>Cephalobomorpha</taxon>
        <taxon>Cephaloboidea</taxon>
        <taxon>Cephalobidae</taxon>
        <taxon>Acrobeloides</taxon>
    </lineage>
</organism>
<evidence type="ECO:0000256" key="2">
    <source>
        <dbReference type="ARBA" id="ARBA00022553"/>
    </source>
</evidence>
<keyword evidence="1" id="KW-0723">Serine/threonine-protein kinase</keyword>
<dbReference type="GO" id="GO:0004674">
    <property type="term" value="F:protein serine/threonine kinase activity"/>
    <property type="evidence" value="ECO:0007669"/>
    <property type="project" value="UniProtKB-KW"/>
</dbReference>
<feature type="compositionally biased region" description="Polar residues" evidence="11">
    <location>
        <begin position="84"/>
        <end position="120"/>
    </location>
</feature>
<dbReference type="PROSITE" id="PS50011">
    <property type="entry name" value="PROTEIN_KINASE_DOM"/>
    <property type="match status" value="1"/>
</dbReference>
<proteinExistence type="predicted"/>
<dbReference type="WBParaSite" id="ACRNAN_Path_502.g1899.t1">
    <property type="protein sequence ID" value="ACRNAN_Path_502.g1899.t1"/>
    <property type="gene ID" value="ACRNAN_Path_502.g1899"/>
</dbReference>
<dbReference type="GO" id="GO:0004708">
    <property type="term" value="F:MAP kinase kinase activity"/>
    <property type="evidence" value="ECO:0007669"/>
    <property type="project" value="UniProtKB-EC"/>
</dbReference>
<keyword evidence="6" id="KW-0067">ATP-binding</keyword>
<accession>A0A914C7P1</accession>
<keyword evidence="2" id="KW-0597">Phosphoprotein</keyword>